<name>A0A9E4TSL9_9GAMM</name>
<evidence type="ECO:0000259" key="3">
    <source>
        <dbReference type="Pfam" id="PF01464"/>
    </source>
</evidence>
<keyword evidence="2" id="KW-0732">Signal</keyword>
<dbReference type="InterPro" id="IPR012289">
    <property type="entry name" value="Lytic_TGlycosylase_superhlx_L"/>
</dbReference>
<feature type="domain" description="Transglycosylase SLT" evidence="3">
    <location>
        <begin position="488"/>
        <end position="599"/>
    </location>
</feature>
<dbReference type="Pfam" id="PF14718">
    <property type="entry name" value="SLT_L"/>
    <property type="match status" value="1"/>
</dbReference>
<comment type="similarity">
    <text evidence="1">Belongs to the transglycosylase Slt family.</text>
</comment>
<dbReference type="CDD" id="cd13401">
    <property type="entry name" value="Slt70-like"/>
    <property type="match status" value="1"/>
</dbReference>
<dbReference type="AlphaFoldDB" id="A0A9E4TSL9"/>
<dbReference type="PANTHER" id="PTHR37423">
    <property type="entry name" value="SOLUBLE LYTIC MUREIN TRANSGLYCOSYLASE-RELATED"/>
    <property type="match status" value="1"/>
</dbReference>
<dbReference type="Gene3D" id="1.25.20.10">
    <property type="entry name" value="Bacterial muramidases"/>
    <property type="match status" value="1"/>
</dbReference>
<accession>A0A9E4TSL9</accession>
<evidence type="ECO:0000313" key="6">
    <source>
        <dbReference type="Proteomes" id="UP000886674"/>
    </source>
</evidence>
<organism evidence="5 6">
    <name type="scientific">Candidatus Thiodiazotropha taylori</name>
    <dbReference type="NCBI Taxonomy" id="2792791"/>
    <lineage>
        <taxon>Bacteria</taxon>
        <taxon>Pseudomonadati</taxon>
        <taxon>Pseudomonadota</taxon>
        <taxon>Gammaproteobacteria</taxon>
        <taxon>Chromatiales</taxon>
        <taxon>Sedimenticolaceae</taxon>
        <taxon>Candidatus Thiodiazotropha</taxon>
    </lineage>
</organism>
<dbReference type="InterPro" id="IPR023346">
    <property type="entry name" value="Lysozyme-like_dom_sf"/>
</dbReference>
<evidence type="ECO:0000256" key="1">
    <source>
        <dbReference type="ARBA" id="ARBA00007734"/>
    </source>
</evidence>
<dbReference type="InterPro" id="IPR037061">
    <property type="entry name" value="Lytic_TGlycoase_superhlx_L_sf"/>
</dbReference>
<evidence type="ECO:0000256" key="2">
    <source>
        <dbReference type="ARBA" id="ARBA00022729"/>
    </source>
</evidence>
<evidence type="ECO:0000313" key="5">
    <source>
        <dbReference type="EMBL" id="MCG7977786.1"/>
    </source>
</evidence>
<dbReference type="Gene3D" id="1.10.1240.20">
    <property type="entry name" value="Lytic transglycosylase, superhelical linker domain"/>
    <property type="match status" value="1"/>
</dbReference>
<evidence type="ECO:0000259" key="4">
    <source>
        <dbReference type="Pfam" id="PF14718"/>
    </source>
</evidence>
<dbReference type="InterPro" id="IPR008258">
    <property type="entry name" value="Transglycosylase_SLT_dom_1"/>
</dbReference>
<sequence length="661" mass="76362">MRALTHVLLLIPLCWFGGNSLAGIAAIQQDESLLLQQRAIFVAAEEALRNRETATYQQLRNKLLDYPLLPYLDYQETLETLEQQSIESVTNRLEWLEGTPLAKKLRSHWLALLAKEKLWVSYLQFSYQGGAVGQQCNRLQAMIETGKAHEAFNSVESIWLSGRSQPKACDPVFKAWIAAGNLTTSLVWERINLAMSVGRSRLARYLKRYLPPAEKSMLDRWLKIYRHPEQVVTLLKNTHPMRDEMVTQAIRRLAWRDLDAAYIAWKKFHNQAIFSDYQQRKIVYALASRLAREPNKQINQQLISLLPSHLQLDGTLSEKLLQAALQENDWQWVLQTIDTLSPKEQEQEQWRYWHSRALIELGRKQEGKTLLQSLATERSYYGFLAAQRLGDEPNLTHMALQADRQLVETLAMHPGLIRARELIRLDRPFLARQEWNLALKDANQDELKAAARLAQHWEWPSQTILTLARLRHWNDLELRFPLAHRQAITDQARDHGIDTAWIYAILRQESAFISDARSTAGARGLMQLMPKTAKQVAKELKQSPVKLEDLYQPEVNIKLGAGYLNKVYRQLQESPVLATAAYNAGPHRVLSWLPEQSQASDIWIETVPFRETREYLKRVFAYTVIYSYRLGNLPKTLPLEWMRPIKAPKTEAVRDRSASDA</sequence>
<proteinExistence type="inferred from homology"/>
<dbReference type="EMBL" id="JAEPCR010000024">
    <property type="protein sequence ID" value="MCG7977786.1"/>
    <property type="molecule type" value="Genomic_DNA"/>
</dbReference>
<gene>
    <name evidence="5" type="ORF">JAY77_06525</name>
</gene>
<dbReference type="InterPro" id="IPR008939">
    <property type="entry name" value="Lytic_TGlycosylase_superhlx_U"/>
</dbReference>
<dbReference type="GO" id="GO:0004553">
    <property type="term" value="F:hydrolase activity, hydrolyzing O-glycosyl compounds"/>
    <property type="evidence" value="ECO:0007669"/>
    <property type="project" value="InterPro"/>
</dbReference>
<feature type="domain" description="Lytic transglycosylase superhelical linker" evidence="4">
    <location>
        <begin position="410"/>
        <end position="476"/>
    </location>
</feature>
<dbReference type="Proteomes" id="UP000886674">
    <property type="component" value="Unassembled WGS sequence"/>
</dbReference>
<dbReference type="Pfam" id="PF01464">
    <property type="entry name" value="SLT"/>
    <property type="match status" value="1"/>
</dbReference>
<dbReference type="Gene3D" id="1.10.530.10">
    <property type="match status" value="1"/>
</dbReference>
<dbReference type="GO" id="GO:0042597">
    <property type="term" value="C:periplasmic space"/>
    <property type="evidence" value="ECO:0007669"/>
    <property type="project" value="InterPro"/>
</dbReference>
<dbReference type="SUPFAM" id="SSF48435">
    <property type="entry name" value="Bacterial muramidases"/>
    <property type="match status" value="1"/>
</dbReference>
<dbReference type="SUPFAM" id="SSF53955">
    <property type="entry name" value="Lysozyme-like"/>
    <property type="match status" value="1"/>
</dbReference>
<protein>
    <submittedName>
        <fullName evidence="5">Transglycosylase SLT domain-containing protein</fullName>
    </submittedName>
</protein>
<reference evidence="5" key="1">
    <citation type="journal article" date="2021" name="Proc. Natl. Acad. Sci. U.S.A.">
        <title>Global biogeography of chemosynthetic symbionts reveals both localized and globally distributed symbiont groups. .</title>
        <authorList>
            <person name="Osvatic J.T."/>
            <person name="Wilkins L.G.E."/>
            <person name="Leibrecht L."/>
            <person name="Leray M."/>
            <person name="Zauner S."/>
            <person name="Polzin J."/>
            <person name="Camacho Y."/>
            <person name="Gros O."/>
            <person name="van Gils J.A."/>
            <person name="Eisen J.A."/>
            <person name="Petersen J.M."/>
            <person name="Yuen B."/>
        </authorList>
    </citation>
    <scope>NUCLEOTIDE SEQUENCE</scope>
    <source>
        <strain evidence="5">MAGclacostrist055</strain>
    </source>
</reference>
<dbReference type="PANTHER" id="PTHR37423:SF5">
    <property type="entry name" value="SOLUBLE LYTIC MUREIN TRANSGLYCOSYLASE"/>
    <property type="match status" value="1"/>
</dbReference>
<comment type="caution">
    <text evidence="5">The sequence shown here is derived from an EMBL/GenBank/DDBJ whole genome shotgun (WGS) entry which is preliminary data.</text>
</comment>